<reference evidence="1" key="1">
    <citation type="submission" date="2022-01" db="EMBL/GenBank/DDBJ databases">
        <authorList>
            <person name="King R."/>
        </authorList>
    </citation>
    <scope>NUCLEOTIDE SEQUENCE</scope>
</reference>
<organism evidence="1 2">
    <name type="scientific">Chironomus riparius</name>
    <dbReference type="NCBI Taxonomy" id="315576"/>
    <lineage>
        <taxon>Eukaryota</taxon>
        <taxon>Metazoa</taxon>
        <taxon>Ecdysozoa</taxon>
        <taxon>Arthropoda</taxon>
        <taxon>Hexapoda</taxon>
        <taxon>Insecta</taxon>
        <taxon>Pterygota</taxon>
        <taxon>Neoptera</taxon>
        <taxon>Endopterygota</taxon>
        <taxon>Diptera</taxon>
        <taxon>Nematocera</taxon>
        <taxon>Chironomoidea</taxon>
        <taxon>Chironomidae</taxon>
        <taxon>Chironominae</taxon>
        <taxon>Chironomus</taxon>
    </lineage>
</organism>
<dbReference type="EMBL" id="OU895877">
    <property type="protein sequence ID" value="CAG9801051.1"/>
    <property type="molecule type" value="Genomic_DNA"/>
</dbReference>
<dbReference type="OrthoDB" id="10464371at2759"/>
<evidence type="ECO:0000313" key="2">
    <source>
        <dbReference type="Proteomes" id="UP001153620"/>
    </source>
</evidence>
<keyword evidence="2" id="KW-1185">Reference proteome</keyword>
<proteinExistence type="predicted"/>
<sequence length="132" mass="15101">MTIATTAFLKLNQSHFNQGGDYMPAPSQPVSESNDFYQHHFPYHFVAHHQYYPHHMHCTTPHNCDHHNNYGTTSNSGGGKSFAHHTYQTIGPSTISSTVYQEHHYAKPDNMGNIEIIDSKKPRNFDDMNNEI</sequence>
<reference evidence="1" key="2">
    <citation type="submission" date="2022-10" db="EMBL/GenBank/DDBJ databases">
        <authorList>
            <consortium name="ENA_rothamsted_submissions"/>
            <consortium name="culmorum"/>
            <person name="King R."/>
        </authorList>
    </citation>
    <scope>NUCLEOTIDE SEQUENCE</scope>
</reference>
<gene>
    <name evidence="1" type="ORF">CHIRRI_LOCUS3986</name>
</gene>
<accession>A0A9N9RQ04</accession>
<protein>
    <submittedName>
        <fullName evidence="1">Uncharacterized protein</fullName>
    </submittedName>
</protein>
<evidence type="ECO:0000313" key="1">
    <source>
        <dbReference type="EMBL" id="CAG9801051.1"/>
    </source>
</evidence>
<dbReference type="AlphaFoldDB" id="A0A9N9RQ04"/>
<dbReference type="Proteomes" id="UP001153620">
    <property type="component" value="Chromosome 1"/>
</dbReference>
<name>A0A9N9RQ04_9DIPT</name>